<feature type="compositionally biased region" description="Basic residues" evidence="1">
    <location>
        <begin position="107"/>
        <end position="126"/>
    </location>
</feature>
<sequence length="316" mass="34224">MATSKHISLVINHRGIIERSSNGLLSYVDGETSIFDWVNVDMLSGILMIKDILTKIGYPSVCDIHWLQPGMGLDGGLQTLKFDKDVVKEGGDAPGSTIAPNVTPSRGRTKVCARRTPTPKKAHGPKRALLLGEGCDHEDNGCETNVFSQPPQTPTQPAEGHEVNQKQPVSAESVVPKTNQAQRKSAEVPSLQVESSQTQNPEQQASVSTPNTDSVDMSSVDFVTQYVPIPHIEPLSQPSTESHHTNEPFNVASNALNSQNDNTQGDVQGTKKKRKNRSTKRTPSTGQTFVQNPDPSKPPSVYVPVNPEDFSDEDAG</sequence>
<dbReference type="Proteomes" id="UP001341840">
    <property type="component" value="Unassembled WGS sequence"/>
</dbReference>
<feature type="region of interest" description="Disordered" evidence="1">
    <location>
        <begin position="141"/>
        <end position="216"/>
    </location>
</feature>
<accession>A0ABU6Q923</accession>
<evidence type="ECO:0000313" key="3">
    <source>
        <dbReference type="EMBL" id="MED6108291.1"/>
    </source>
</evidence>
<feature type="compositionally biased region" description="Polar residues" evidence="1">
    <location>
        <begin position="247"/>
        <end position="267"/>
    </location>
</feature>
<reference evidence="3 4" key="1">
    <citation type="journal article" date="2023" name="Plants (Basel)">
        <title>Bridging the Gap: Combining Genomics and Transcriptomics Approaches to Understand Stylosanthes scabra, an Orphan Legume from the Brazilian Caatinga.</title>
        <authorList>
            <person name="Ferreira-Neto J.R.C."/>
            <person name="da Silva M.D."/>
            <person name="Binneck E."/>
            <person name="de Melo N.F."/>
            <person name="da Silva R.H."/>
            <person name="de Melo A.L.T.M."/>
            <person name="Pandolfi V."/>
            <person name="Bustamante F.O."/>
            <person name="Brasileiro-Vidal A.C."/>
            <person name="Benko-Iseppon A.M."/>
        </authorList>
    </citation>
    <scope>NUCLEOTIDE SEQUENCE [LARGE SCALE GENOMIC DNA]</scope>
    <source>
        <tissue evidence="3">Leaves</tissue>
    </source>
</reference>
<dbReference type="Pfam" id="PF26130">
    <property type="entry name" value="PB1-like"/>
    <property type="match status" value="1"/>
</dbReference>
<feature type="region of interest" description="Disordered" evidence="1">
    <location>
        <begin position="232"/>
        <end position="316"/>
    </location>
</feature>
<dbReference type="InterPro" id="IPR058594">
    <property type="entry name" value="PB1-like_dom_pln"/>
</dbReference>
<protein>
    <recommendedName>
        <fullName evidence="2">PB1-like domain-containing protein</fullName>
    </recommendedName>
</protein>
<feature type="compositionally biased region" description="Polar residues" evidence="1">
    <location>
        <begin position="192"/>
        <end position="216"/>
    </location>
</feature>
<dbReference type="EMBL" id="JASCZI010000076">
    <property type="protein sequence ID" value="MED6108291.1"/>
    <property type="molecule type" value="Genomic_DNA"/>
</dbReference>
<name>A0ABU6Q923_9FABA</name>
<organism evidence="3 4">
    <name type="scientific">Stylosanthes scabra</name>
    <dbReference type="NCBI Taxonomy" id="79078"/>
    <lineage>
        <taxon>Eukaryota</taxon>
        <taxon>Viridiplantae</taxon>
        <taxon>Streptophyta</taxon>
        <taxon>Embryophyta</taxon>
        <taxon>Tracheophyta</taxon>
        <taxon>Spermatophyta</taxon>
        <taxon>Magnoliopsida</taxon>
        <taxon>eudicotyledons</taxon>
        <taxon>Gunneridae</taxon>
        <taxon>Pentapetalae</taxon>
        <taxon>rosids</taxon>
        <taxon>fabids</taxon>
        <taxon>Fabales</taxon>
        <taxon>Fabaceae</taxon>
        <taxon>Papilionoideae</taxon>
        <taxon>50 kb inversion clade</taxon>
        <taxon>dalbergioids sensu lato</taxon>
        <taxon>Dalbergieae</taxon>
        <taxon>Pterocarpus clade</taxon>
        <taxon>Stylosanthes</taxon>
    </lineage>
</organism>
<feature type="compositionally biased region" description="Polar residues" evidence="1">
    <location>
        <begin position="283"/>
        <end position="294"/>
    </location>
</feature>
<gene>
    <name evidence="3" type="ORF">PIB30_022421</name>
</gene>
<evidence type="ECO:0000313" key="4">
    <source>
        <dbReference type="Proteomes" id="UP001341840"/>
    </source>
</evidence>
<comment type="caution">
    <text evidence="3">The sequence shown here is derived from an EMBL/GenBank/DDBJ whole genome shotgun (WGS) entry which is preliminary data.</text>
</comment>
<keyword evidence="4" id="KW-1185">Reference proteome</keyword>
<proteinExistence type="predicted"/>
<feature type="compositionally biased region" description="Basic residues" evidence="1">
    <location>
        <begin position="270"/>
        <end position="280"/>
    </location>
</feature>
<feature type="domain" description="PB1-like" evidence="2">
    <location>
        <begin position="5"/>
        <end position="88"/>
    </location>
</feature>
<feature type="compositionally biased region" description="Polar residues" evidence="1">
    <location>
        <begin position="165"/>
        <end position="183"/>
    </location>
</feature>
<evidence type="ECO:0000259" key="2">
    <source>
        <dbReference type="Pfam" id="PF26130"/>
    </source>
</evidence>
<feature type="region of interest" description="Disordered" evidence="1">
    <location>
        <begin position="91"/>
        <end position="127"/>
    </location>
</feature>
<evidence type="ECO:0000256" key="1">
    <source>
        <dbReference type="SAM" id="MobiDB-lite"/>
    </source>
</evidence>